<reference evidence="2" key="1">
    <citation type="journal article" date="2023" name="Plant J.">
        <title>The genome of the king protea, Protea cynaroides.</title>
        <authorList>
            <person name="Chang J."/>
            <person name="Duong T.A."/>
            <person name="Schoeman C."/>
            <person name="Ma X."/>
            <person name="Roodt D."/>
            <person name="Barker N."/>
            <person name="Li Z."/>
            <person name="Van de Peer Y."/>
            <person name="Mizrachi E."/>
        </authorList>
    </citation>
    <scope>NUCLEOTIDE SEQUENCE</scope>
    <source>
        <tissue evidence="2">Young leaves</tissue>
    </source>
</reference>
<feature type="compositionally biased region" description="Acidic residues" evidence="1">
    <location>
        <begin position="70"/>
        <end position="100"/>
    </location>
</feature>
<name>A0A9Q0JU56_9MAGN</name>
<accession>A0A9Q0JU56</accession>
<proteinExistence type="predicted"/>
<organism evidence="2 3">
    <name type="scientific">Protea cynaroides</name>
    <dbReference type="NCBI Taxonomy" id="273540"/>
    <lineage>
        <taxon>Eukaryota</taxon>
        <taxon>Viridiplantae</taxon>
        <taxon>Streptophyta</taxon>
        <taxon>Embryophyta</taxon>
        <taxon>Tracheophyta</taxon>
        <taxon>Spermatophyta</taxon>
        <taxon>Magnoliopsida</taxon>
        <taxon>Proteales</taxon>
        <taxon>Proteaceae</taxon>
        <taxon>Protea</taxon>
    </lineage>
</organism>
<sequence length="116" mass="13540">MKIIANDKDLMDMFKDHMEVGNEVIHIYSHHMSTKVVGSFQLTFPTVPSQTLYEVASDGDREESDKDYHEDEENQENDDLLVNEDIYDVSEEENMEDDDLYMANVDSEIEDDKRVN</sequence>
<keyword evidence="3" id="KW-1185">Reference proteome</keyword>
<dbReference type="EMBL" id="JAMYWD010000012">
    <property type="protein sequence ID" value="KAJ4950540.1"/>
    <property type="molecule type" value="Genomic_DNA"/>
</dbReference>
<dbReference type="AlphaFoldDB" id="A0A9Q0JU56"/>
<feature type="region of interest" description="Disordered" evidence="1">
    <location>
        <begin position="53"/>
        <end position="116"/>
    </location>
</feature>
<dbReference type="Proteomes" id="UP001141806">
    <property type="component" value="Unassembled WGS sequence"/>
</dbReference>
<protein>
    <submittedName>
        <fullName evidence="2">Uncharacterized protein</fullName>
    </submittedName>
</protein>
<evidence type="ECO:0000313" key="3">
    <source>
        <dbReference type="Proteomes" id="UP001141806"/>
    </source>
</evidence>
<gene>
    <name evidence="2" type="ORF">NE237_027372</name>
</gene>
<evidence type="ECO:0000313" key="2">
    <source>
        <dbReference type="EMBL" id="KAJ4950540.1"/>
    </source>
</evidence>
<evidence type="ECO:0000256" key="1">
    <source>
        <dbReference type="SAM" id="MobiDB-lite"/>
    </source>
</evidence>
<comment type="caution">
    <text evidence="2">The sequence shown here is derived from an EMBL/GenBank/DDBJ whole genome shotgun (WGS) entry which is preliminary data.</text>
</comment>